<gene>
    <name evidence="1" type="ORF">ALO91_03388</name>
</gene>
<dbReference type="PANTHER" id="PTHR19879:SF1">
    <property type="entry name" value="CANNONBALL-RELATED"/>
    <property type="match status" value="1"/>
</dbReference>
<dbReference type="PANTHER" id="PTHR19879">
    <property type="entry name" value="TRANSCRIPTION INITIATION FACTOR TFIID"/>
    <property type="match status" value="1"/>
</dbReference>
<dbReference type="AlphaFoldDB" id="A0A0L8IPU6"/>
<accession>A0A0L8IPU6</accession>
<comment type="caution">
    <text evidence="1">The sequence shown here is derived from an EMBL/GenBank/DDBJ whole genome shotgun (WGS) entry which is preliminary data.</text>
</comment>
<dbReference type="InterPro" id="IPR011047">
    <property type="entry name" value="Quinoprotein_ADH-like_sf"/>
</dbReference>
<dbReference type="InterPro" id="IPR015943">
    <property type="entry name" value="WD40/YVTN_repeat-like_dom_sf"/>
</dbReference>
<organism evidence="1 2">
    <name type="scientific">Pseudomonas syringae pv. aceris</name>
    <dbReference type="NCBI Taxonomy" id="199198"/>
    <lineage>
        <taxon>Bacteria</taxon>
        <taxon>Pseudomonadati</taxon>
        <taxon>Pseudomonadota</taxon>
        <taxon>Gammaproteobacteria</taxon>
        <taxon>Pseudomonadales</taxon>
        <taxon>Pseudomonadaceae</taxon>
        <taxon>Pseudomonas</taxon>
        <taxon>Pseudomonas syringae</taxon>
    </lineage>
</organism>
<evidence type="ECO:0000313" key="2">
    <source>
        <dbReference type="Proteomes" id="UP000050297"/>
    </source>
</evidence>
<dbReference type="InterPro" id="IPR001680">
    <property type="entry name" value="WD40_rpt"/>
</dbReference>
<dbReference type="Proteomes" id="UP000050297">
    <property type="component" value="Unassembled WGS sequence"/>
</dbReference>
<dbReference type="SMART" id="SM00320">
    <property type="entry name" value="WD40"/>
    <property type="match status" value="3"/>
</dbReference>
<dbReference type="EMBL" id="LJPM01000589">
    <property type="protein sequence ID" value="KPW09211.1"/>
    <property type="molecule type" value="Genomic_DNA"/>
</dbReference>
<protein>
    <recommendedName>
        <fullName evidence="3">WD-40 repeat-containing protein</fullName>
    </recommendedName>
</protein>
<sequence length="335" mass="36201">MGNDVVVASTSFALSAWVVDVAFSNEGVVAWATADGAVHQVLGHGIRRLQVHADGACLTLQSNGFSGLFSGGDDGELWRIHSDGRQQQILKERQWVQRLLYRDGALIAWVGDRIVMLPEQDPKRASTLAKGLGSNDLALNSAGSLLVAAHAGGITWWPLEEGTEVGAMQHMPHPGSHRRVCVSPNGRYVVTALQESRLHCWSLAEREGFGMWGYISRVDSLEFSSQGNWLATSGSDCLVLWPFAQGVPSNVAPRELLAGLGLCLQVACHPHRELVAAAFDDGTFAVVNAATCVTIWQERICTGRVSSMKWNGEGDVLAVGMEQGEAHRLCFKFNG</sequence>
<dbReference type="Gene3D" id="2.130.10.10">
    <property type="entry name" value="YVTN repeat-like/Quinoprotein amine dehydrogenase"/>
    <property type="match status" value="2"/>
</dbReference>
<evidence type="ECO:0000313" key="1">
    <source>
        <dbReference type="EMBL" id="KPW09211.1"/>
    </source>
</evidence>
<dbReference type="PATRIC" id="fig|199198.4.peg.2421"/>
<reference evidence="1 2" key="1">
    <citation type="submission" date="2015-09" db="EMBL/GenBank/DDBJ databases">
        <title>Genome announcement of multiple Pseudomonas syringae strains.</title>
        <authorList>
            <person name="Thakur S."/>
            <person name="Wang P.W."/>
            <person name="Gong Y."/>
            <person name="Weir B.S."/>
            <person name="Guttman D.S."/>
        </authorList>
    </citation>
    <scope>NUCLEOTIDE SEQUENCE [LARGE SCALE GENOMIC DNA]</scope>
    <source>
        <strain evidence="1 2">ICMP2802</strain>
    </source>
</reference>
<dbReference type="Pfam" id="PF00400">
    <property type="entry name" value="WD40"/>
    <property type="match status" value="1"/>
</dbReference>
<name>A0A0L8IPU6_PSESX</name>
<evidence type="ECO:0008006" key="3">
    <source>
        <dbReference type="Google" id="ProtNLM"/>
    </source>
</evidence>
<dbReference type="RefSeq" id="WP_004407675.1">
    <property type="nucleotide sequence ID" value="NZ_LGAR01000114.1"/>
</dbReference>
<dbReference type="SUPFAM" id="SSF50998">
    <property type="entry name" value="Quinoprotein alcohol dehydrogenase-like"/>
    <property type="match status" value="1"/>
</dbReference>
<proteinExistence type="predicted"/>
<dbReference type="GO" id="GO:0006367">
    <property type="term" value="P:transcription initiation at RNA polymerase II promoter"/>
    <property type="evidence" value="ECO:0007669"/>
    <property type="project" value="TreeGrafter"/>
</dbReference>